<dbReference type="SUPFAM" id="SSF141072">
    <property type="entry name" value="CalX-like"/>
    <property type="match status" value="1"/>
</dbReference>
<sequence>MRADLFSRTSYTCRLIGLSLIALVATGCKTEKDPDQPTLLGAPPATAYLGVEYYYNWGAYGGESILDYSLTNAPSWLALEDTSNKARQGVIMRGVPGLSGGGRGESDLGKTENIDIVSTDGRMAGFQPFDVEVKRNVLSLEAPTFIEGQSPDIADSSRERCVLPGLETTGEHSFDIDLYEDDGSSNVSKAVTAETNRVYVKVLLDQPSFTRVSVAFELRSEFDENACDDEQEPPHQSCEYSSDNLGRAIIGNDIVARGNASPLPTDEDGNNLEYIQYFTNDQGVYDRGVITLEPGITECYIPLEVIDDVIPEPSELVQLVLTEVRTGIASLGDSDTEVRSTLTIQDNEPVVSIETRYGGPRDTLNTGEVRSYRAILTGDRDGPVEVRLTQAQGSTARLGTEFFIEQDGLANATLEFPTGQDELIFEIRATDSYTAPDDLNDRFGQLAVDNAYQAGREGFARGASDNLLRVNLNRLSQHLTWTDGFVPTDLAVGHGGRLFVAGHQNDEVQVRLYDQSGTPLGNPIVVATLSPGAQPDVFLDVAERRVTENRVRVSRYELAVAFSTDESIGTGGASGVVDVVTGLYRLQSNGQYELRWDDLHRIGSSGDDRVRWVGLNAGSGHVVVAGETDGVWSGETEAGGIDTFLARIDSVPDGETLVPTLAWSRQVGSSGNDRVVGGSAQTLNPLLFGHAPMSIDGTAVTGPFFFSGNANGAPTVYQVGEDSSENLQHGFYGDGSVWLVGDAPKSYSVQVDTDDETELVRTGLDTRAGFALGYSTTGEIGSALMARGFDENANVTLRQGMVFDGDIVVGGATDGQFAPSASPSGAVQAVLGRLNRSEDDAEYRSWRGQFTMSGLRIRRLLNYRDDEIVALVDQNGAPAILLFSPEGELLTKD</sequence>
<dbReference type="InterPro" id="IPR038081">
    <property type="entry name" value="CalX-like_sf"/>
</dbReference>
<name>A0A0P8BH81_9GAMM</name>
<dbReference type="Proteomes" id="UP000050416">
    <property type="component" value="Unassembled WGS sequence"/>
</dbReference>
<evidence type="ECO:0000313" key="1">
    <source>
        <dbReference type="EMBL" id="KPQ27694.1"/>
    </source>
</evidence>
<gene>
    <name evidence="1" type="ORF">HLUCCX14_13810</name>
</gene>
<dbReference type="PROSITE" id="PS51257">
    <property type="entry name" value="PROKAR_LIPOPROTEIN"/>
    <property type="match status" value="1"/>
</dbReference>
<accession>A0A0P8BH81</accession>
<dbReference type="OrthoDB" id="6339802at2"/>
<protein>
    <submittedName>
        <fullName evidence="1">Uncharacterized protein</fullName>
    </submittedName>
</protein>
<comment type="caution">
    <text evidence="1">The sequence shown here is derived from an EMBL/GenBank/DDBJ whole genome shotgun (WGS) entry which is preliminary data.</text>
</comment>
<dbReference type="STRING" id="1305731.GCA_000934705_01073"/>
<organism evidence="1 2">
    <name type="scientific">Marinobacter excellens HL-55</name>
    <dbReference type="NCBI Taxonomy" id="1305731"/>
    <lineage>
        <taxon>Bacteria</taxon>
        <taxon>Pseudomonadati</taxon>
        <taxon>Pseudomonadota</taxon>
        <taxon>Gammaproteobacteria</taxon>
        <taxon>Pseudomonadales</taxon>
        <taxon>Marinobacteraceae</taxon>
        <taxon>Marinobacter</taxon>
    </lineage>
</organism>
<reference evidence="1 2" key="1">
    <citation type="submission" date="2015-09" db="EMBL/GenBank/DDBJ databases">
        <title>Identification and resolution of microdiversity through metagenomic sequencing of parallel consortia.</title>
        <authorList>
            <person name="Nelson W.C."/>
            <person name="Romine M.F."/>
            <person name="Lindemann S.R."/>
        </authorList>
    </citation>
    <scope>NUCLEOTIDE SEQUENCE [LARGE SCALE GENOMIC DNA]</scope>
    <source>
        <strain evidence="1">HL-55</strain>
    </source>
</reference>
<dbReference type="Gene3D" id="2.60.40.2030">
    <property type="match status" value="1"/>
</dbReference>
<dbReference type="PATRIC" id="fig|1305731.5.peg.1239"/>
<evidence type="ECO:0000313" key="2">
    <source>
        <dbReference type="Proteomes" id="UP000050416"/>
    </source>
</evidence>
<dbReference type="EMBL" id="LJZQ01000024">
    <property type="protein sequence ID" value="KPQ27694.1"/>
    <property type="molecule type" value="Genomic_DNA"/>
</dbReference>
<proteinExistence type="predicted"/>
<dbReference type="AlphaFoldDB" id="A0A0P8BH81"/>